<protein>
    <submittedName>
        <fullName evidence="3">Cytochrome P450</fullName>
    </submittedName>
</protein>
<name>A0ABU1MQS7_9SPHN</name>
<proteinExistence type="inferred from homology"/>
<dbReference type="PRINTS" id="PR00385">
    <property type="entry name" value="P450"/>
</dbReference>
<dbReference type="Pfam" id="PF00067">
    <property type="entry name" value="p450"/>
    <property type="match status" value="1"/>
</dbReference>
<dbReference type="CDD" id="cd11033">
    <property type="entry name" value="CYP142-like"/>
    <property type="match status" value="1"/>
</dbReference>
<accession>A0ABU1MQS7</accession>
<sequence length="421" mass="46766">MSGFVVNQIADPTLYGDPQRLHQFYDWLRREHPVAWADPEGFRPFWVVSRHADIRELERQPEIFNAGPRMTLLPIPVEQANVAIFGVESGVFPLTAMDGAHHQAMRALTQDFFLPKNIRKLESAIAQHAAAFVARMAQDEGQCDLATDIAFWYPLRVAMAILGIDEQDEARMLRLTHELFGASDPAVRRPGLTEAEHIVAVKQDYIAFFDAITRDRQANPREDVATLIATGMPGGAEMSAEERLGYYVIIATAGHDTTAASIVGGMQALLDNPEQMALLKAHPELLKTFVNEAIRWTAPVKHFMRNVTQDYTLHGQTLRAGDHVLLSFGAATRDPEAFGDADQFRIDRALNNHLAFGHGPHTCLGQYLAKLEIEAFFTAFFAQIATIEPAGPPIYTEGSFVSGIRAMPVRYSRLPQPVEPA</sequence>
<keyword evidence="2" id="KW-0349">Heme</keyword>
<dbReference type="InterPro" id="IPR002397">
    <property type="entry name" value="Cyt_P450_B"/>
</dbReference>
<keyword evidence="2" id="KW-0503">Monooxygenase</keyword>
<comment type="caution">
    <text evidence="3">The sequence shown here is derived from an EMBL/GenBank/DDBJ whole genome shotgun (WGS) entry which is preliminary data.</text>
</comment>
<keyword evidence="2" id="KW-0408">Iron</keyword>
<dbReference type="InterPro" id="IPR036396">
    <property type="entry name" value="Cyt_P450_sf"/>
</dbReference>
<dbReference type="RefSeq" id="WP_309805862.1">
    <property type="nucleotide sequence ID" value="NZ_JAVDRD010000008.1"/>
</dbReference>
<dbReference type="SUPFAM" id="SSF48264">
    <property type="entry name" value="Cytochrome P450"/>
    <property type="match status" value="1"/>
</dbReference>
<dbReference type="EMBL" id="JAVDRD010000008">
    <property type="protein sequence ID" value="MDR6512212.1"/>
    <property type="molecule type" value="Genomic_DNA"/>
</dbReference>
<evidence type="ECO:0000256" key="2">
    <source>
        <dbReference type="RuleBase" id="RU000461"/>
    </source>
</evidence>
<dbReference type="InterPro" id="IPR017972">
    <property type="entry name" value="Cyt_P450_CS"/>
</dbReference>
<dbReference type="PRINTS" id="PR00359">
    <property type="entry name" value="BP450"/>
</dbReference>
<dbReference type="PANTHER" id="PTHR46696">
    <property type="entry name" value="P450, PUTATIVE (EUROFUNG)-RELATED"/>
    <property type="match status" value="1"/>
</dbReference>
<keyword evidence="4" id="KW-1185">Reference proteome</keyword>
<keyword evidence="2" id="KW-0479">Metal-binding</keyword>
<comment type="similarity">
    <text evidence="1 2">Belongs to the cytochrome P450 family.</text>
</comment>
<dbReference type="InterPro" id="IPR001128">
    <property type="entry name" value="Cyt_P450"/>
</dbReference>
<keyword evidence="2" id="KW-0560">Oxidoreductase</keyword>
<reference evidence="3 4" key="1">
    <citation type="submission" date="2023-07" db="EMBL/GenBank/DDBJ databases">
        <title>Sorghum-associated microbial communities from plants grown in Nebraska, USA.</title>
        <authorList>
            <person name="Schachtman D."/>
        </authorList>
    </citation>
    <scope>NUCLEOTIDE SEQUENCE [LARGE SCALE GENOMIC DNA]</scope>
    <source>
        <strain evidence="3 4">DS1027</strain>
    </source>
</reference>
<evidence type="ECO:0000313" key="4">
    <source>
        <dbReference type="Proteomes" id="UP001184150"/>
    </source>
</evidence>
<dbReference type="PROSITE" id="PS00086">
    <property type="entry name" value="CYTOCHROME_P450"/>
    <property type="match status" value="1"/>
</dbReference>
<organism evidence="3 4">
    <name type="scientific">Novosphingobium capsulatum</name>
    <dbReference type="NCBI Taxonomy" id="13688"/>
    <lineage>
        <taxon>Bacteria</taxon>
        <taxon>Pseudomonadati</taxon>
        <taxon>Pseudomonadota</taxon>
        <taxon>Alphaproteobacteria</taxon>
        <taxon>Sphingomonadales</taxon>
        <taxon>Sphingomonadaceae</taxon>
        <taxon>Novosphingobium</taxon>
    </lineage>
</organism>
<evidence type="ECO:0000313" key="3">
    <source>
        <dbReference type="EMBL" id="MDR6512212.1"/>
    </source>
</evidence>
<dbReference type="PANTHER" id="PTHR46696:SF1">
    <property type="entry name" value="CYTOCHROME P450 YJIB-RELATED"/>
    <property type="match status" value="1"/>
</dbReference>
<gene>
    <name evidence="3" type="ORF">J2792_003095</name>
</gene>
<dbReference type="Gene3D" id="1.10.630.10">
    <property type="entry name" value="Cytochrome P450"/>
    <property type="match status" value="1"/>
</dbReference>
<evidence type="ECO:0000256" key="1">
    <source>
        <dbReference type="ARBA" id="ARBA00010617"/>
    </source>
</evidence>
<dbReference type="Proteomes" id="UP001184150">
    <property type="component" value="Unassembled WGS sequence"/>
</dbReference>